<dbReference type="EMBL" id="BSXT01003937">
    <property type="protein sequence ID" value="GMF56243.1"/>
    <property type="molecule type" value="Genomic_DNA"/>
</dbReference>
<feature type="region of interest" description="Disordered" evidence="1">
    <location>
        <begin position="1"/>
        <end position="113"/>
    </location>
</feature>
<gene>
    <name evidence="2" type="ORF">Pfra01_002383600</name>
</gene>
<keyword evidence="3" id="KW-1185">Reference proteome</keyword>
<evidence type="ECO:0000313" key="3">
    <source>
        <dbReference type="Proteomes" id="UP001165121"/>
    </source>
</evidence>
<comment type="caution">
    <text evidence="2">The sequence shown here is derived from an EMBL/GenBank/DDBJ whole genome shotgun (WGS) entry which is preliminary data.</text>
</comment>
<organism evidence="2 3">
    <name type="scientific">Phytophthora fragariaefolia</name>
    <dbReference type="NCBI Taxonomy" id="1490495"/>
    <lineage>
        <taxon>Eukaryota</taxon>
        <taxon>Sar</taxon>
        <taxon>Stramenopiles</taxon>
        <taxon>Oomycota</taxon>
        <taxon>Peronosporomycetes</taxon>
        <taxon>Peronosporales</taxon>
        <taxon>Peronosporaceae</taxon>
        <taxon>Phytophthora</taxon>
    </lineage>
</organism>
<evidence type="ECO:0000313" key="2">
    <source>
        <dbReference type="EMBL" id="GMF56243.1"/>
    </source>
</evidence>
<dbReference type="AlphaFoldDB" id="A0A9W7D7R6"/>
<proteinExistence type="predicted"/>
<feature type="compositionally biased region" description="Polar residues" evidence="1">
    <location>
        <begin position="101"/>
        <end position="113"/>
    </location>
</feature>
<accession>A0A9W7D7R6</accession>
<protein>
    <submittedName>
        <fullName evidence="2">Unnamed protein product</fullName>
    </submittedName>
</protein>
<feature type="compositionally biased region" description="Low complexity" evidence="1">
    <location>
        <begin position="53"/>
        <end position="63"/>
    </location>
</feature>
<feature type="compositionally biased region" description="Low complexity" evidence="1">
    <location>
        <begin position="74"/>
        <end position="96"/>
    </location>
</feature>
<name>A0A9W7D7R6_9STRA</name>
<reference evidence="2" key="1">
    <citation type="submission" date="2023-04" db="EMBL/GenBank/DDBJ databases">
        <title>Phytophthora fragariaefolia NBRC 109709.</title>
        <authorList>
            <person name="Ichikawa N."/>
            <person name="Sato H."/>
            <person name="Tonouchi N."/>
        </authorList>
    </citation>
    <scope>NUCLEOTIDE SEQUENCE</scope>
    <source>
        <strain evidence="2">NBRC 109709</strain>
    </source>
</reference>
<dbReference type="Proteomes" id="UP001165121">
    <property type="component" value="Unassembled WGS sequence"/>
</dbReference>
<feature type="compositionally biased region" description="Acidic residues" evidence="1">
    <location>
        <begin position="18"/>
        <end position="31"/>
    </location>
</feature>
<sequence>MVTTLQCGPPECLFDVGSDADMEDGEEDEETSSSRRDDPSVGLSRPREDDSDASSSKCSRSGSNRPLADAGPLTSPRSGGNSTSSGTVVSRTGSVRDPWVSTPSEIQSRFGSTARRVSTHCTRAVASKMMMSLRSSTLIRRRIKDAITTSASFMSSDGTGIRRLPVGAECPNGRHSVKAGVPLLRTSTRTQLVTVSAFA</sequence>
<evidence type="ECO:0000256" key="1">
    <source>
        <dbReference type="SAM" id="MobiDB-lite"/>
    </source>
</evidence>